<dbReference type="InterPro" id="IPR036024">
    <property type="entry name" value="Somatomedin_B-like_dom_sf"/>
</dbReference>
<feature type="signal peptide" evidence="4">
    <location>
        <begin position="1"/>
        <end position="24"/>
    </location>
</feature>
<proteinExistence type="predicted"/>
<dbReference type="InterPro" id="IPR000884">
    <property type="entry name" value="TSP1_rpt"/>
</dbReference>
<dbReference type="Gene3D" id="4.10.410.20">
    <property type="match status" value="1"/>
</dbReference>
<sequence length="282" mass="31526">MSIEKQVPKLAFMVLLVIVPKIRARGSCLEAKLCCPGRDSSCVVQKAPLNSIIEDLTDRPCYCDHACLKVGDCCYDFKEACRVVNCEVSDWGPWSKCDADCGPGMMTRQRFVLKSPQNGGEQCPELSQKRGCAGTKCEDANRSQKALKETALILRGEFSKMRTMNATHDIRKNLRLRYPKDPAKERSQEYCVVFEITKSHHKCSSLAEDAAKLKKGDRVCVACEEAAMRKHLGYRCTGHGVDGKATRWAALDTSNCHGRWVRMSEHSVCPCHSDPTPDFIFV</sequence>
<evidence type="ECO:0000313" key="6">
    <source>
        <dbReference type="Proteomes" id="UP000694941"/>
    </source>
</evidence>
<dbReference type="InterPro" id="IPR036383">
    <property type="entry name" value="TSP1_rpt_sf"/>
</dbReference>
<dbReference type="GeneID" id="106467801"/>
<feature type="domain" description="SMB" evidence="5">
    <location>
        <begin position="30"/>
        <end position="89"/>
    </location>
</feature>
<evidence type="ECO:0000256" key="3">
    <source>
        <dbReference type="ARBA" id="ARBA00023180"/>
    </source>
</evidence>
<evidence type="ECO:0000256" key="2">
    <source>
        <dbReference type="ARBA" id="ARBA00023157"/>
    </source>
</evidence>
<keyword evidence="6" id="KW-1185">Reference proteome</keyword>
<dbReference type="PROSITE" id="PS50092">
    <property type="entry name" value="TSP1"/>
    <property type="match status" value="1"/>
</dbReference>
<dbReference type="Gene3D" id="2.20.100.10">
    <property type="entry name" value="Thrombospondin type-1 (TSP1) repeat"/>
    <property type="match status" value="1"/>
</dbReference>
<keyword evidence="2" id="KW-1015">Disulfide bond</keyword>
<dbReference type="InterPro" id="IPR044004">
    <property type="entry name" value="TSP1_spondin_dom"/>
</dbReference>
<dbReference type="RefSeq" id="XP_013783633.1">
    <property type="nucleotide sequence ID" value="XM_013928179.2"/>
</dbReference>
<evidence type="ECO:0000256" key="1">
    <source>
        <dbReference type="ARBA" id="ARBA00022729"/>
    </source>
</evidence>
<dbReference type="Pfam" id="PF25031">
    <property type="entry name" value="SBSPON_C"/>
    <property type="match status" value="1"/>
</dbReference>
<accession>A0ABM1BK79</accession>
<protein>
    <submittedName>
        <fullName evidence="7">Somatomedin-B and thrombospondin type-1 domain-containing protein-like</fullName>
    </submittedName>
</protein>
<dbReference type="SMART" id="SM00209">
    <property type="entry name" value="TSP1"/>
    <property type="match status" value="1"/>
</dbReference>
<dbReference type="Pfam" id="PF19028">
    <property type="entry name" value="TSP1_spondin"/>
    <property type="match status" value="1"/>
</dbReference>
<dbReference type="PANTHER" id="PTHR20920:SF5">
    <property type="entry name" value="SMB DOMAIN-CONTAINING PROTEIN"/>
    <property type="match status" value="1"/>
</dbReference>
<dbReference type="Proteomes" id="UP000694941">
    <property type="component" value="Unplaced"/>
</dbReference>
<name>A0ABM1BK79_LIMPO</name>
<dbReference type="InterPro" id="IPR039942">
    <property type="entry name" value="SBSPO"/>
</dbReference>
<reference evidence="7" key="1">
    <citation type="submission" date="2025-08" db="UniProtKB">
        <authorList>
            <consortium name="RefSeq"/>
        </authorList>
    </citation>
    <scope>IDENTIFICATION</scope>
    <source>
        <tissue evidence="7">Muscle</tissue>
    </source>
</reference>
<evidence type="ECO:0000256" key="4">
    <source>
        <dbReference type="SAM" id="SignalP"/>
    </source>
</evidence>
<dbReference type="Pfam" id="PF01033">
    <property type="entry name" value="Somatomedin_B"/>
    <property type="match status" value="1"/>
</dbReference>
<dbReference type="InterPro" id="IPR056801">
    <property type="entry name" value="SBSPON_C"/>
</dbReference>
<keyword evidence="3" id="KW-0325">Glycoprotein</keyword>
<evidence type="ECO:0000259" key="5">
    <source>
        <dbReference type="PROSITE" id="PS50958"/>
    </source>
</evidence>
<gene>
    <name evidence="7" type="primary">LOC106467801</name>
</gene>
<dbReference type="SUPFAM" id="SSF90188">
    <property type="entry name" value="Somatomedin B domain"/>
    <property type="match status" value="1"/>
</dbReference>
<keyword evidence="1 4" id="KW-0732">Signal</keyword>
<dbReference type="PROSITE" id="PS50958">
    <property type="entry name" value="SMB_2"/>
    <property type="match status" value="1"/>
</dbReference>
<organism evidence="6 7">
    <name type="scientific">Limulus polyphemus</name>
    <name type="common">Atlantic horseshoe crab</name>
    <dbReference type="NCBI Taxonomy" id="6850"/>
    <lineage>
        <taxon>Eukaryota</taxon>
        <taxon>Metazoa</taxon>
        <taxon>Ecdysozoa</taxon>
        <taxon>Arthropoda</taxon>
        <taxon>Chelicerata</taxon>
        <taxon>Merostomata</taxon>
        <taxon>Xiphosura</taxon>
        <taxon>Limulidae</taxon>
        <taxon>Limulus</taxon>
    </lineage>
</organism>
<dbReference type="SUPFAM" id="SSF82895">
    <property type="entry name" value="TSP-1 type 1 repeat"/>
    <property type="match status" value="1"/>
</dbReference>
<evidence type="ECO:0000313" key="7">
    <source>
        <dbReference type="RefSeq" id="XP_013783633.1"/>
    </source>
</evidence>
<feature type="chain" id="PRO_5045900876" evidence="4">
    <location>
        <begin position="25"/>
        <end position="282"/>
    </location>
</feature>
<dbReference type="PANTHER" id="PTHR20920">
    <property type="entry name" value="RPE-SPONDIN"/>
    <property type="match status" value="1"/>
</dbReference>
<dbReference type="PROSITE" id="PS00524">
    <property type="entry name" value="SMB_1"/>
    <property type="match status" value="1"/>
</dbReference>
<dbReference type="InterPro" id="IPR001212">
    <property type="entry name" value="Somatomedin_B_dom"/>
</dbReference>